<dbReference type="PROSITE" id="PS50013">
    <property type="entry name" value="CHROMO_2"/>
    <property type="match status" value="1"/>
</dbReference>
<evidence type="ECO:0000313" key="4">
    <source>
        <dbReference type="Proteomes" id="UP001165083"/>
    </source>
</evidence>
<keyword evidence="4" id="KW-1185">Reference proteome</keyword>
<dbReference type="OrthoDB" id="273092at2759"/>
<evidence type="ECO:0000259" key="2">
    <source>
        <dbReference type="PROSITE" id="PS50013"/>
    </source>
</evidence>
<feature type="compositionally biased region" description="Polar residues" evidence="1">
    <location>
        <begin position="1"/>
        <end position="10"/>
    </location>
</feature>
<dbReference type="InterPro" id="IPR000953">
    <property type="entry name" value="Chromo/chromo_shadow_dom"/>
</dbReference>
<dbReference type="EMBL" id="BSXW01000494">
    <property type="protein sequence ID" value="GMF23908.1"/>
    <property type="molecule type" value="Genomic_DNA"/>
</dbReference>
<dbReference type="InterPro" id="IPR016197">
    <property type="entry name" value="Chromo-like_dom_sf"/>
</dbReference>
<feature type="compositionally biased region" description="Low complexity" evidence="1">
    <location>
        <begin position="213"/>
        <end position="226"/>
    </location>
</feature>
<feature type="domain" description="Chromo" evidence="2">
    <location>
        <begin position="72"/>
        <end position="136"/>
    </location>
</feature>
<accession>A0A9W6U2F9</accession>
<gene>
    <name evidence="3" type="ORF">Plil01_000972400</name>
</gene>
<dbReference type="AlphaFoldDB" id="A0A9W6U2F9"/>
<dbReference type="SUPFAM" id="SSF54160">
    <property type="entry name" value="Chromo domain-like"/>
    <property type="match status" value="1"/>
</dbReference>
<dbReference type="Proteomes" id="UP001165083">
    <property type="component" value="Unassembled WGS sequence"/>
</dbReference>
<reference evidence="3" key="1">
    <citation type="submission" date="2023-04" db="EMBL/GenBank/DDBJ databases">
        <title>Phytophthora lilii NBRC 32176.</title>
        <authorList>
            <person name="Ichikawa N."/>
            <person name="Sato H."/>
            <person name="Tonouchi N."/>
        </authorList>
    </citation>
    <scope>NUCLEOTIDE SEQUENCE</scope>
    <source>
        <strain evidence="3">NBRC 32176</strain>
    </source>
</reference>
<dbReference type="Gene3D" id="2.40.50.40">
    <property type="match status" value="1"/>
</dbReference>
<dbReference type="InterPro" id="IPR023780">
    <property type="entry name" value="Chromo_domain"/>
</dbReference>
<feature type="region of interest" description="Disordered" evidence="1">
    <location>
        <begin position="81"/>
        <end position="100"/>
    </location>
</feature>
<evidence type="ECO:0000313" key="3">
    <source>
        <dbReference type="EMBL" id="GMF23908.1"/>
    </source>
</evidence>
<proteinExistence type="predicted"/>
<sequence>MPADQQSQQAVEPPARRPSPGRPPVASGDTGQSSNAPLRRSPRLHDNKSSHEVRYRRDPPPPLVDAASNERWILESLVDHYVRRDREGGPRDARGSARRSEKYYRVRWLGHSSTEDTWEPRSRLLEDVSDVVNDYEPSLAAASVTTVAANDYDPESDFDCANAGVDAIPRGELCCVSPPASAATAIGRSARLPAALPRSVARAPADAPIQRASVDPPSQSSSHSLPQGARSRFATRAVPAGTRALAARQ</sequence>
<evidence type="ECO:0000256" key="1">
    <source>
        <dbReference type="SAM" id="MobiDB-lite"/>
    </source>
</evidence>
<feature type="region of interest" description="Disordered" evidence="1">
    <location>
        <begin position="1"/>
        <end position="69"/>
    </location>
</feature>
<dbReference type="Pfam" id="PF00385">
    <property type="entry name" value="Chromo"/>
    <property type="match status" value="1"/>
</dbReference>
<protein>
    <submittedName>
        <fullName evidence="3">Unnamed protein product</fullName>
    </submittedName>
</protein>
<comment type="caution">
    <text evidence="3">The sequence shown here is derived from an EMBL/GenBank/DDBJ whole genome shotgun (WGS) entry which is preliminary data.</text>
</comment>
<feature type="region of interest" description="Disordered" evidence="1">
    <location>
        <begin position="197"/>
        <end position="249"/>
    </location>
</feature>
<name>A0A9W6U2F9_9STRA</name>
<dbReference type="CDD" id="cd00024">
    <property type="entry name" value="CD_CSD"/>
    <property type="match status" value="1"/>
</dbReference>
<organism evidence="3 4">
    <name type="scientific">Phytophthora lilii</name>
    <dbReference type="NCBI Taxonomy" id="2077276"/>
    <lineage>
        <taxon>Eukaryota</taxon>
        <taxon>Sar</taxon>
        <taxon>Stramenopiles</taxon>
        <taxon>Oomycota</taxon>
        <taxon>Peronosporomycetes</taxon>
        <taxon>Peronosporales</taxon>
        <taxon>Peronosporaceae</taxon>
        <taxon>Phytophthora</taxon>
    </lineage>
</organism>
<feature type="compositionally biased region" description="Basic and acidic residues" evidence="1">
    <location>
        <begin position="43"/>
        <end position="59"/>
    </location>
</feature>